<dbReference type="EMBL" id="GADI01004578">
    <property type="protein sequence ID" value="JAA69230.1"/>
    <property type="molecule type" value="mRNA"/>
</dbReference>
<organism evidence="2">
    <name type="scientific">Ixodes ricinus</name>
    <name type="common">Common tick</name>
    <name type="synonym">Acarus ricinus</name>
    <dbReference type="NCBI Taxonomy" id="34613"/>
    <lineage>
        <taxon>Eukaryota</taxon>
        <taxon>Metazoa</taxon>
        <taxon>Ecdysozoa</taxon>
        <taxon>Arthropoda</taxon>
        <taxon>Chelicerata</taxon>
        <taxon>Arachnida</taxon>
        <taxon>Acari</taxon>
        <taxon>Parasitiformes</taxon>
        <taxon>Ixodida</taxon>
        <taxon>Ixodoidea</taxon>
        <taxon>Ixodidae</taxon>
        <taxon>Ixodinae</taxon>
        <taxon>Ixodes</taxon>
    </lineage>
</organism>
<name>A0A0K8RDL7_IXORI</name>
<feature type="transmembrane region" description="Helical" evidence="1">
    <location>
        <begin position="13"/>
        <end position="31"/>
    </location>
</feature>
<proteinExistence type="evidence at transcript level"/>
<protein>
    <submittedName>
        <fullName evidence="2">Putative cytotoxin-like protein</fullName>
    </submittedName>
</protein>
<sequence length="95" mass="10883">MGFVETVSTDFRFLVYFSFSFWVLTLFSSAFTGGRSRFSGRALFSPITSKSHRLAPFCFAYSYKKSRTRLCRLNCSFSPRSYRLLNPRASVSCVA</sequence>
<keyword evidence="1" id="KW-0472">Membrane</keyword>
<keyword evidence="1" id="KW-0812">Transmembrane</keyword>
<reference evidence="2" key="1">
    <citation type="submission" date="2012-12" db="EMBL/GenBank/DDBJ databases">
        <title>Identification and characterization of a phenylalanine ammonia-lyase gene family in Isatis indigotica Fort.</title>
        <authorList>
            <person name="Liu Q."/>
            <person name="Chen J."/>
            <person name="Zhou X."/>
            <person name="Di P."/>
            <person name="Xiao Y."/>
            <person name="Xuan H."/>
            <person name="Zhang L."/>
            <person name="Chen W."/>
        </authorList>
    </citation>
    <scope>NUCLEOTIDE SEQUENCE</scope>
    <source>
        <tissue evidence="2">Salivary gland</tissue>
    </source>
</reference>
<evidence type="ECO:0000256" key="1">
    <source>
        <dbReference type="SAM" id="Phobius"/>
    </source>
</evidence>
<dbReference type="AlphaFoldDB" id="A0A0K8RDL7"/>
<keyword evidence="1" id="KW-1133">Transmembrane helix</keyword>
<evidence type="ECO:0000313" key="2">
    <source>
        <dbReference type="EMBL" id="JAA69230.1"/>
    </source>
</evidence>
<accession>A0A0K8RDL7</accession>